<evidence type="ECO:0000313" key="1">
    <source>
        <dbReference type="EMBL" id="KAK8209071.1"/>
    </source>
</evidence>
<comment type="caution">
    <text evidence="1">The sequence shown here is derived from an EMBL/GenBank/DDBJ whole genome shotgun (WGS) entry which is preliminary data.</text>
</comment>
<organism evidence="1 2">
    <name type="scientific">Zalaria obscura</name>
    <dbReference type="NCBI Taxonomy" id="2024903"/>
    <lineage>
        <taxon>Eukaryota</taxon>
        <taxon>Fungi</taxon>
        <taxon>Dikarya</taxon>
        <taxon>Ascomycota</taxon>
        <taxon>Pezizomycotina</taxon>
        <taxon>Dothideomycetes</taxon>
        <taxon>Dothideomycetidae</taxon>
        <taxon>Dothideales</taxon>
        <taxon>Zalariaceae</taxon>
        <taxon>Zalaria</taxon>
    </lineage>
</organism>
<accession>A0ACC3SDU5</accession>
<evidence type="ECO:0000313" key="2">
    <source>
        <dbReference type="Proteomes" id="UP001320706"/>
    </source>
</evidence>
<name>A0ACC3SDU5_9PEZI</name>
<dbReference type="EMBL" id="JAMKPW020000017">
    <property type="protein sequence ID" value="KAK8209071.1"/>
    <property type="molecule type" value="Genomic_DNA"/>
</dbReference>
<dbReference type="Proteomes" id="UP001320706">
    <property type="component" value="Unassembled WGS sequence"/>
</dbReference>
<protein>
    <submittedName>
        <fullName evidence="1">Uncharacterized protein</fullName>
    </submittedName>
</protein>
<keyword evidence="2" id="KW-1185">Reference proteome</keyword>
<sequence length="257" mass="28241">MSSRLLSMKFMQRSGASTAATPSTPEQPPSKRQRLSTGGTSPVTPSAEEQKRIQALERQAALAGETKWVLSYKDQQPATVQTPMRIVTAGYSTIDSRESKRQVQQEEDADKSLLDLPGRRSFGKFNRKLEKQQNPDLSSSSDEGSSDSEADSEDDMDEGPTDADDLISQARREAAEKARAERKAKRKAEKAESLRLAAERRAKEVKLNRSSGRISTGGRDSPNTSDMTCFECGQKGHSKRNCPRANSGASKKRRSMG</sequence>
<proteinExistence type="predicted"/>
<gene>
    <name evidence="1" type="ORF">M8818_003765</name>
</gene>
<reference evidence="1" key="1">
    <citation type="submission" date="2024-02" db="EMBL/GenBank/DDBJ databases">
        <title>Metagenome Assembled Genome of Zalaria obscura JY119.</title>
        <authorList>
            <person name="Vighnesh L."/>
            <person name="Jagadeeshwari U."/>
            <person name="Venkata Ramana C."/>
            <person name="Sasikala C."/>
        </authorList>
    </citation>
    <scope>NUCLEOTIDE SEQUENCE</scope>
    <source>
        <strain evidence="1">JY119</strain>
    </source>
</reference>